<keyword evidence="6" id="KW-0597">Phosphoprotein</keyword>
<dbReference type="GO" id="GO:0005886">
    <property type="term" value="C:plasma membrane"/>
    <property type="evidence" value="ECO:0007669"/>
    <property type="project" value="UniProtKB-SubCell"/>
</dbReference>
<evidence type="ECO:0000256" key="21">
    <source>
        <dbReference type="PROSITE-ProRule" id="PRU10141"/>
    </source>
</evidence>
<comment type="catalytic activity">
    <reaction evidence="20">
        <text>L-seryl-[protein] + ATP = O-phospho-L-seryl-[protein] + ADP + H(+)</text>
        <dbReference type="Rhea" id="RHEA:17989"/>
        <dbReference type="Rhea" id="RHEA-COMP:9863"/>
        <dbReference type="Rhea" id="RHEA-COMP:11604"/>
        <dbReference type="ChEBI" id="CHEBI:15378"/>
        <dbReference type="ChEBI" id="CHEBI:29999"/>
        <dbReference type="ChEBI" id="CHEBI:30616"/>
        <dbReference type="ChEBI" id="CHEBI:83421"/>
        <dbReference type="ChEBI" id="CHEBI:456216"/>
        <dbReference type="EC" id="2.7.11.1"/>
    </reaction>
</comment>
<keyword evidence="18" id="KW-0325">Glycoprotein</keyword>
<keyword evidence="7" id="KW-0433">Leucine-rich repeat</keyword>
<dbReference type="InterPro" id="IPR055414">
    <property type="entry name" value="LRR_R13L4/SHOC2-like"/>
</dbReference>
<evidence type="ECO:0000256" key="3">
    <source>
        <dbReference type="ARBA" id="ARBA00012513"/>
    </source>
</evidence>
<dbReference type="FunFam" id="1.10.510.10:FF:000358">
    <property type="entry name" value="Putative leucine-rich repeat receptor-like serine/threonine-protein kinase"/>
    <property type="match status" value="1"/>
</dbReference>
<comment type="similarity">
    <text evidence="2">Belongs to the protein kinase superfamily. Ser/Thr protein kinase family.</text>
</comment>
<evidence type="ECO:0000256" key="16">
    <source>
        <dbReference type="ARBA" id="ARBA00023136"/>
    </source>
</evidence>
<dbReference type="SMART" id="SM00220">
    <property type="entry name" value="S_TKc"/>
    <property type="match status" value="1"/>
</dbReference>
<keyword evidence="12 21" id="KW-0547">Nucleotide-binding</keyword>
<evidence type="ECO:0000256" key="2">
    <source>
        <dbReference type="ARBA" id="ARBA00008684"/>
    </source>
</evidence>
<dbReference type="Gene3D" id="3.80.10.10">
    <property type="entry name" value="Ribonuclease Inhibitor"/>
    <property type="match status" value="3"/>
</dbReference>
<evidence type="ECO:0000256" key="7">
    <source>
        <dbReference type="ARBA" id="ARBA00022614"/>
    </source>
</evidence>
<evidence type="ECO:0000256" key="20">
    <source>
        <dbReference type="ARBA" id="ARBA00048679"/>
    </source>
</evidence>
<accession>A0A368S8F2</accession>
<dbReference type="Pfam" id="PF07714">
    <property type="entry name" value="PK_Tyr_Ser-Thr"/>
    <property type="match status" value="1"/>
</dbReference>
<keyword evidence="10 23" id="KW-0732">Signal</keyword>
<dbReference type="Gene3D" id="3.30.200.20">
    <property type="entry name" value="Phosphorylase Kinase, domain 1"/>
    <property type="match status" value="1"/>
</dbReference>
<dbReference type="EMBL" id="CM003535">
    <property type="protein sequence ID" value="RCV38623.1"/>
    <property type="molecule type" value="Genomic_DNA"/>
</dbReference>
<keyword evidence="11" id="KW-0677">Repeat</keyword>
<dbReference type="OrthoDB" id="676979at2759"/>
<comment type="subcellular location">
    <subcellularLocation>
        <location evidence="1">Cell membrane</location>
        <topology evidence="1">Single-pass type I membrane protein</topology>
    </subcellularLocation>
</comment>
<dbReference type="EC" id="2.7.11.1" evidence="3"/>
<evidence type="ECO:0000256" key="1">
    <source>
        <dbReference type="ARBA" id="ARBA00004251"/>
    </source>
</evidence>
<dbReference type="Pfam" id="PF13855">
    <property type="entry name" value="LRR_8"/>
    <property type="match status" value="1"/>
</dbReference>
<evidence type="ECO:0000256" key="13">
    <source>
        <dbReference type="ARBA" id="ARBA00022777"/>
    </source>
</evidence>
<proteinExistence type="inferred from homology"/>
<keyword evidence="15 22" id="KW-1133">Transmembrane helix</keyword>
<evidence type="ECO:0000256" key="6">
    <source>
        <dbReference type="ARBA" id="ARBA00022553"/>
    </source>
</evidence>
<evidence type="ECO:0000256" key="19">
    <source>
        <dbReference type="ARBA" id="ARBA00047899"/>
    </source>
</evidence>
<keyword evidence="17" id="KW-0675">Receptor</keyword>
<evidence type="ECO:0000256" key="23">
    <source>
        <dbReference type="SAM" id="SignalP"/>
    </source>
</evidence>
<evidence type="ECO:0000256" key="8">
    <source>
        <dbReference type="ARBA" id="ARBA00022679"/>
    </source>
</evidence>
<dbReference type="PANTHER" id="PTHR27008:SF497">
    <property type="entry name" value="OS11G0695000 PROTEIN"/>
    <property type="match status" value="1"/>
</dbReference>
<dbReference type="SMART" id="SM00369">
    <property type="entry name" value="LRR_TYP"/>
    <property type="match status" value="6"/>
</dbReference>
<dbReference type="Pfam" id="PF23598">
    <property type="entry name" value="LRR_14"/>
    <property type="match status" value="1"/>
</dbReference>
<evidence type="ECO:0000256" key="9">
    <source>
        <dbReference type="ARBA" id="ARBA00022692"/>
    </source>
</evidence>
<dbReference type="InterPro" id="IPR001611">
    <property type="entry name" value="Leu-rich_rpt"/>
</dbReference>
<dbReference type="InterPro" id="IPR013210">
    <property type="entry name" value="LRR_N_plant-typ"/>
</dbReference>
<dbReference type="InterPro" id="IPR000719">
    <property type="entry name" value="Prot_kinase_dom"/>
</dbReference>
<evidence type="ECO:0000256" key="4">
    <source>
        <dbReference type="ARBA" id="ARBA00022475"/>
    </source>
</evidence>
<gene>
    <name evidence="25" type="ORF">SETIT_8G157700v2</name>
</gene>
<feature type="signal peptide" evidence="23">
    <location>
        <begin position="1"/>
        <end position="18"/>
    </location>
</feature>
<keyword evidence="13" id="KW-0418">Kinase</keyword>
<reference evidence="25" key="1">
    <citation type="journal article" date="2012" name="Nat. Biotechnol.">
        <title>Reference genome sequence of the model plant Setaria.</title>
        <authorList>
            <person name="Bennetzen J.L."/>
            <person name="Schmutz J."/>
            <person name="Wang H."/>
            <person name="Percifield R."/>
            <person name="Hawkins J."/>
            <person name="Pontaroli A.C."/>
            <person name="Estep M."/>
            <person name="Feng L."/>
            <person name="Vaughn J.N."/>
            <person name="Grimwood J."/>
            <person name="Jenkins J."/>
            <person name="Barry K."/>
            <person name="Lindquist E."/>
            <person name="Hellsten U."/>
            <person name="Deshpande S."/>
            <person name="Wang X."/>
            <person name="Wu X."/>
            <person name="Mitros T."/>
            <person name="Triplett J."/>
            <person name="Yang X."/>
            <person name="Ye C.Y."/>
            <person name="Mauro-Herrera M."/>
            <person name="Wang L."/>
            <person name="Li P."/>
            <person name="Sharma M."/>
            <person name="Sharma R."/>
            <person name="Ronald P.C."/>
            <person name="Panaud O."/>
            <person name="Kellogg E.A."/>
            <person name="Brutnell T.P."/>
            <person name="Doust A.N."/>
            <person name="Tuskan G.A."/>
            <person name="Rokhsar D."/>
            <person name="Devos K.M."/>
        </authorList>
    </citation>
    <scope>NUCLEOTIDE SEQUENCE [LARGE SCALE GENOMIC DNA]</scope>
    <source>
        <strain evidence="25">Yugu1</strain>
    </source>
</reference>
<evidence type="ECO:0000256" key="18">
    <source>
        <dbReference type="ARBA" id="ARBA00023180"/>
    </source>
</evidence>
<evidence type="ECO:0000256" key="12">
    <source>
        <dbReference type="ARBA" id="ARBA00022741"/>
    </source>
</evidence>
<name>A0A368S8F2_SETIT</name>
<dbReference type="GO" id="GO:0004674">
    <property type="term" value="F:protein serine/threonine kinase activity"/>
    <property type="evidence" value="ECO:0007669"/>
    <property type="project" value="UniProtKB-KW"/>
</dbReference>
<comment type="catalytic activity">
    <reaction evidence="19">
        <text>L-threonyl-[protein] + ATP = O-phospho-L-threonyl-[protein] + ADP + H(+)</text>
        <dbReference type="Rhea" id="RHEA:46608"/>
        <dbReference type="Rhea" id="RHEA-COMP:11060"/>
        <dbReference type="Rhea" id="RHEA-COMP:11605"/>
        <dbReference type="ChEBI" id="CHEBI:15378"/>
        <dbReference type="ChEBI" id="CHEBI:30013"/>
        <dbReference type="ChEBI" id="CHEBI:30616"/>
        <dbReference type="ChEBI" id="CHEBI:61977"/>
        <dbReference type="ChEBI" id="CHEBI:456216"/>
        <dbReference type="EC" id="2.7.11.1"/>
    </reaction>
</comment>
<dbReference type="FunFam" id="3.80.10.10:FF:000317">
    <property type="entry name" value="Inactive leucine-rich repeat receptor-like protein kinase"/>
    <property type="match status" value="1"/>
</dbReference>
<evidence type="ECO:0000313" key="25">
    <source>
        <dbReference type="EMBL" id="RCV38623.1"/>
    </source>
</evidence>
<dbReference type="FunFam" id="3.30.200.20:FF:000661">
    <property type="entry name" value="Serine-threonine protein kinase plant-type"/>
    <property type="match status" value="1"/>
</dbReference>
<keyword evidence="14 21" id="KW-0067">ATP-binding</keyword>
<keyword evidence="9 22" id="KW-0812">Transmembrane</keyword>
<keyword evidence="8" id="KW-0808">Transferase</keyword>
<keyword evidence="16 22" id="KW-0472">Membrane</keyword>
<dbReference type="Pfam" id="PF08263">
    <property type="entry name" value="LRRNT_2"/>
    <property type="match status" value="1"/>
</dbReference>
<dbReference type="GO" id="GO:0005524">
    <property type="term" value="F:ATP binding"/>
    <property type="evidence" value="ECO:0007669"/>
    <property type="project" value="UniProtKB-UniRule"/>
</dbReference>
<evidence type="ECO:0000256" key="10">
    <source>
        <dbReference type="ARBA" id="ARBA00022729"/>
    </source>
</evidence>
<dbReference type="InterPro" id="IPR017441">
    <property type="entry name" value="Protein_kinase_ATP_BS"/>
</dbReference>
<evidence type="ECO:0000256" key="5">
    <source>
        <dbReference type="ARBA" id="ARBA00022527"/>
    </source>
</evidence>
<dbReference type="GO" id="GO:0051606">
    <property type="term" value="P:detection of stimulus"/>
    <property type="evidence" value="ECO:0007669"/>
    <property type="project" value="UniProtKB-ARBA"/>
</dbReference>
<evidence type="ECO:0000256" key="15">
    <source>
        <dbReference type="ARBA" id="ARBA00022989"/>
    </source>
</evidence>
<dbReference type="SUPFAM" id="SSF52058">
    <property type="entry name" value="L domain-like"/>
    <property type="match status" value="2"/>
</dbReference>
<evidence type="ECO:0000256" key="14">
    <source>
        <dbReference type="ARBA" id="ARBA00022840"/>
    </source>
</evidence>
<dbReference type="InterPro" id="IPR003591">
    <property type="entry name" value="Leu-rich_rpt_typical-subtyp"/>
</dbReference>
<dbReference type="InterPro" id="IPR051809">
    <property type="entry name" value="Plant_receptor-like_S/T_kinase"/>
</dbReference>
<dbReference type="FunFam" id="3.80.10.10:FF:000470">
    <property type="entry name" value="LRR receptor-like serine/threonine-protein kinase RPK2"/>
    <property type="match status" value="1"/>
</dbReference>
<organism evidence="25">
    <name type="scientific">Setaria italica</name>
    <name type="common">Foxtail millet</name>
    <name type="synonym">Panicum italicum</name>
    <dbReference type="NCBI Taxonomy" id="4555"/>
    <lineage>
        <taxon>Eukaryota</taxon>
        <taxon>Viridiplantae</taxon>
        <taxon>Streptophyta</taxon>
        <taxon>Embryophyta</taxon>
        <taxon>Tracheophyta</taxon>
        <taxon>Spermatophyta</taxon>
        <taxon>Magnoliopsida</taxon>
        <taxon>Liliopsida</taxon>
        <taxon>Poales</taxon>
        <taxon>Poaceae</taxon>
        <taxon>PACMAD clade</taxon>
        <taxon>Panicoideae</taxon>
        <taxon>Panicodae</taxon>
        <taxon>Paniceae</taxon>
        <taxon>Cenchrinae</taxon>
        <taxon>Setaria</taxon>
    </lineage>
</organism>
<dbReference type="InterPro" id="IPR008271">
    <property type="entry name" value="Ser/Thr_kinase_AS"/>
</dbReference>
<sequence>MAVLIATLLLSLLAVGMSSPLQIRSTAAAVDGGDTDIAALLAFKAQLSDPLGVLRANWTANTSFCDWLGVSCSRRRRLRVTGLLLNDVSLQGRISPHLGNLSFLSMINLTSTELTGSIPVDLGRLHHLKFLALGNNTLSGTIPSALGNLTRLEFMNLWSNHISGQIPKELQNLSNLKHIDLLGNYLTGPIPNDQFNNTPLLRYMRFGNNSFSGTIPHSIGYLPMLQFLVLQHNHFSGPMPPGIFNMSRLEYMYLRGNNITGTIPGSNNSFILPMLQLISLSQNRFSGNHIQGGLNFLASLSNCRLLQFLDLSNNRFTGGLPEHVGNLSSQLQYFLARQNELTGELPASLSNLSILNLLDVSENQLSSPIPESMMMMNKLQHLILSRNGIFGPIPDQISMLYNLERLDLDSNSLSHGIPDGIGNLTKLRYLSVSQNKISSTIPGSVFQLASLISLDLSQNSLEGELPAYIGQLKQIYWIDLSNNLLVGRLPTSLGQLQTVAYLNLSHNSLNDSFPDTLDMLASLVSLDLSYNDLSGTIPQYLANFTYLRSLNLSFNKLHGPVPEGGIFVNISLQSLVGNMALCGGSSTKRYRILRFLLPTVLIVVGAVTIGVYLMVRKKVKKQEGRVGSPDIVGTLNHTVVSYYEIIRATDNFSQMNLLGAGSFGKVYKGQLRNGMVIAVKVLNMQLEQAVRSFDSECRVMRMARHRNLIKVLGTCSNLDFKALLLQYMPNGNLETHLHTDGRVHLGYRQRLDTMLDVSMAMEYLHYHHFEVVLHCDLKPSNVLFDENMVAHVADFGIAKLLHGDDYSMVSASMPGTIGYMAPEYGSVGRASRGSDAFSYGIMLLEVFTGKKPTDPMFVGELTLRNWVNQAFPTNLIDIVDDWLQQDAINSLKNFLVPIFEIGLRCSNDMPDQRMTMSDVVVRLTKIKEDYMQSLT</sequence>
<protein>
    <recommendedName>
        <fullName evidence="3">non-specific serine/threonine protein kinase</fullName>
        <ecNumber evidence="3">2.7.11.1</ecNumber>
    </recommendedName>
</protein>
<evidence type="ECO:0000256" key="17">
    <source>
        <dbReference type="ARBA" id="ARBA00023170"/>
    </source>
</evidence>
<feature type="domain" description="Protein kinase" evidence="24">
    <location>
        <begin position="652"/>
        <end position="931"/>
    </location>
</feature>
<dbReference type="PROSITE" id="PS00108">
    <property type="entry name" value="PROTEIN_KINASE_ST"/>
    <property type="match status" value="1"/>
</dbReference>
<keyword evidence="4" id="KW-1003">Cell membrane</keyword>
<dbReference type="Pfam" id="PF00560">
    <property type="entry name" value="LRR_1"/>
    <property type="match status" value="6"/>
</dbReference>
<dbReference type="Gene3D" id="1.10.510.10">
    <property type="entry name" value="Transferase(Phosphotransferase) domain 1"/>
    <property type="match status" value="1"/>
</dbReference>
<dbReference type="InterPro" id="IPR011009">
    <property type="entry name" value="Kinase-like_dom_sf"/>
</dbReference>
<dbReference type="PROSITE" id="PS00107">
    <property type="entry name" value="PROTEIN_KINASE_ATP"/>
    <property type="match status" value="1"/>
</dbReference>
<dbReference type="InterPro" id="IPR032675">
    <property type="entry name" value="LRR_dom_sf"/>
</dbReference>
<evidence type="ECO:0000256" key="11">
    <source>
        <dbReference type="ARBA" id="ARBA00022737"/>
    </source>
</evidence>
<feature type="binding site" evidence="21">
    <location>
        <position position="680"/>
    </location>
    <ligand>
        <name>ATP</name>
        <dbReference type="ChEBI" id="CHEBI:30616"/>
    </ligand>
</feature>
<feature type="chain" id="PRO_5016596273" description="non-specific serine/threonine protein kinase" evidence="23">
    <location>
        <begin position="19"/>
        <end position="935"/>
    </location>
</feature>
<dbReference type="InterPro" id="IPR001245">
    <property type="entry name" value="Ser-Thr/Tyr_kinase_cat_dom"/>
</dbReference>
<evidence type="ECO:0000256" key="22">
    <source>
        <dbReference type="SAM" id="Phobius"/>
    </source>
</evidence>
<evidence type="ECO:0000259" key="24">
    <source>
        <dbReference type="PROSITE" id="PS50011"/>
    </source>
</evidence>
<keyword evidence="5" id="KW-0723">Serine/threonine-protein kinase</keyword>
<feature type="transmembrane region" description="Helical" evidence="22">
    <location>
        <begin position="595"/>
        <end position="615"/>
    </location>
</feature>
<reference evidence="25" key="2">
    <citation type="submission" date="2015-07" db="EMBL/GenBank/DDBJ databases">
        <authorList>
            <person name="Noorani M."/>
        </authorList>
    </citation>
    <scope>NUCLEOTIDE SEQUENCE</scope>
    <source>
        <strain evidence="25">Yugu1</strain>
    </source>
</reference>
<dbReference type="AlphaFoldDB" id="A0A368S8F2"/>
<dbReference type="PROSITE" id="PS50011">
    <property type="entry name" value="PROTEIN_KINASE_DOM"/>
    <property type="match status" value="1"/>
</dbReference>
<dbReference type="SUPFAM" id="SSF56112">
    <property type="entry name" value="Protein kinase-like (PK-like)"/>
    <property type="match status" value="1"/>
</dbReference>
<dbReference type="FunFam" id="3.80.10.10:FF:000101">
    <property type="entry name" value="LRR receptor-like serine/threonine-protein kinase ERECTA"/>
    <property type="match status" value="1"/>
</dbReference>
<dbReference type="PANTHER" id="PTHR27008">
    <property type="entry name" value="OS04G0122200 PROTEIN"/>
    <property type="match status" value="1"/>
</dbReference>